<dbReference type="eggNOG" id="KOG3056">
    <property type="taxonomic scope" value="Eukaryota"/>
</dbReference>
<dbReference type="PANTHER" id="PTHR13454">
    <property type="entry name" value="PROTEIN MCM10 HOMOLOG"/>
    <property type="match status" value="1"/>
</dbReference>
<dbReference type="Proteomes" id="UP000005018">
    <property type="component" value="Chromosome 4"/>
</dbReference>
<protein>
    <submittedName>
        <fullName evidence="11">Uncharacterized protein</fullName>
    </submittedName>
</protein>
<dbReference type="GO" id="GO:0006270">
    <property type="term" value="P:DNA replication initiation"/>
    <property type="evidence" value="ECO:0007669"/>
    <property type="project" value="InterPro"/>
</dbReference>
<dbReference type="GO" id="GO:0008270">
    <property type="term" value="F:zinc ion binding"/>
    <property type="evidence" value="ECO:0007669"/>
    <property type="project" value="UniProtKB-KW"/>
</dbReference>
<sequence length="596" mass="68927">MIDPRDEVVNKDDLLSDDSSDELKDLYKEFELKYQAIKRKELEKKNKQNDSTKISHETNVTVVPRSPSKIDKPVEAPNKLKKEVDLPLPNTKKASEFLSQLYNANMTKSQEKYEGIDYSLRKFEFDFTDCKSKPRDVVDDLCPLSGLYLRRRYYPKDKVNQLIKKTDENMKILKIDKMLAKTNKTNNYREPMYTNWCLVGFVLHKSEVLYTKNDKKYMKLKIGGFQNSIELLLFDGAFEKNHKLQQGDLILVLNPIVNKYEIKVNEHVSKTGFNLKLDGSNINSILEIGAIRDFAICRFVKKLDNQRCTNVVNVTKQHLCDIHLDNKFRRSTRMELNGVSLRSPTKNKTKVFLNMNKSSNPSNSTGFMREYNEDSTFTTSGSGKIDSRKYQDPKLLQTQLKKRKLQNDRANELLERKLSKLSSRNPIVESLNIKNRSGESIRQNPQSSHFPSSMISKIGFDPTNQDNDKSKETHPERLQELYELSAKCSTNKSLVSSSDDKRSKLQKWQKNINTLKNYDSKLMESNLNLSKPVVNSIKKVGVVQNRVTKTSRVVFSDEDDDDEINDKRIDDDDDDDLNIVFGNDDMKAKYEKVVGR</sequence>
<evidence type="ECO:0000256" key="1">
    <source>
        <dbReference type="ARBA" id="ARBA00004123"/>
    </source>
</evidence>
<dbReference type="HOGENOM" id="CLU_036499_0_0_1"/>
<keyword evidence="4" id="KW-0479">Metal-binding</keyword>
<proteinExistence type="inferred from homology"/>
<dbReference type="InterPro" id="IPR040184">
    <property type="entry name" value="Mcm10"/>
</dbReference>
<feature type="compositionally biased region" description="Polar residues" evidence="8">
    <location>
        <begin position="356"/>
        <end position="366"/>
    </location>
</feature>
<evidence type="ECO:0000313" key="11">
    <source>
        <dbReference type="EMBL" id="CCG23233.1"/>
    </source>
</evidence>
<feature type="region of interest" description="Disordered" evidence="8">
    <location>
        <begin position="356"/>
        <end position="393"/>
    </location>
</feature>
<dbReference type="GO" id="GO:0003688">
    <property type="term" value="F:DNA replication origin binding"/>
    <property type="evidence" value="ECO:0007669"/>
    <property type="project" value="TreeGrafter"/>
</dbReference>
<evidence type="ECO:0000256" key="6">
    <source>
        <dbReference type="ARBA" id="ARBA00022833"/>
    </source>
</evidence>
<evidence type="ECO:0000256" key="3">
    <source>
        <dbReference type="ARBA" id="ARBA00022705"/>
    </source>
</evidence>
<feature type="region of interest" description="Disordered" evidence="8">
    <location>
        <begin position="429"/>
        <end position="474"/>
    </location>
</feature>
<accession>H8X5Y5</accession>
<gene>
    <name evidence="11" type="ORF">CORT_0D03930</name>
</gene>
<dbReference type="PANTHER" id="PTHR13454:SF11">
    <property type="entry name" value="PROTEIN MCM10 HOMOLOG"/>
    <property type="match status" value="1"/>
</dbReference>
<keyword evidence="6" id="KW-0862">Zinc</keyword>
<dbReference type="Pfam" id="PF09329">
    <property type="entry name" value="zf-primase"/>
    <property type="match status" value="1"/>
</dbReference>
<feature type="domain" description="Zinc finger Mcm10/DnaG-type" evidence="9">
    <location>
        <begin position="289"/>
        <end position="333"/>
    </location>
</feature>
<keyword evidence="7" id="KW-0539">Nucleus</keyword>
<dbReference type="RefSeq" id="XP_003869368.1">
    <property type="nucleotide sequence ID" value="XM_003869319.1"/>
</dbReference>
<name>H8X5Y5_CANO9</name>
<keyword evidence="12" id="KW-1185">Reference proteome</keyword>
<evidence type="ECO:0000313" key="12">
    <source>
        <dbReference type="Proteomes" id="UP000005018"/>
    </source>
</evidence>
<feature type="compositionally biased region" description="Polar residues" evidence="8">
    <location>
        <begin position="432"/>
        <end position="455"/>
    </location>
</feature>
<evidence type="ECO:0000256" key="8">
    <source>
        <dbReference type="SAM" id="MobiDB-lite"/>
    </source>
</evidence>
<dbReference type="InterPro" id="IPR015408">
    <property type="entry name" value="Znf_Mcm10/DnaG"/>
</dbReference>
<dbReference type="Gene3D" id="2.40.50.140">
    <property type="entry name" value="Nucleic acid-binding proteins"/>
    <property type="match status" value="1"/>
</dbReference>
<dbReference type="InterPro" id="IPR055065">
    <property type="entry name" value="OB_MCM10"/>
</dbReference>
<dbReference type="AlphaFoldDB" id="H8X5Y5"/>
<dbReference type="GO" id="GO:0003697">
    <property type="term" value="F:single-stranded DNA binding"/>
    <property type="evidence" value="ECO:0007669"/>
    <property type="project" value="InterPro"/>
</dbReference>
<dbReference type="GO" id="GO:0043596">
    <property type="term" value="C:nuclear replication fork"/>
    <property type="evidence" value="ECO:0007669"/>
    <property type="project" value="TreeGrafter"/>
</dbReference>
<dbReference type="GeneID" id="14540268"/>
<comment type="similarity">
    <text evidence="2">Belongs to the MCM10 family.</text>
</comment>
<dbReference type="InterPro" id="IPR012340">
    <property type="entry name" value="NA-bd_OB-fold"/>
</dbReference>
<dbReference type="SUPFAM" id="SSF50249">
    <property type="entry name" value="Nucleic acid-binding proteins"/>
    <property type="match status" value="1"/>
</dbReference>
<keyword evidence="5" id="KW-0863">Zinc-finger</keyword>
<organism evidence="11 12">
    <name type="scientific">Candida orthopsilosis (strain 90-125)</name>
    <name type="common">Yeast</name>
    <dbReference type="NCBI Taxonomy" id="1136231"/>
    <lineage>
        <taxon>Eukaryota</taxon>
        <taxon>Fungi</taxon>
        <taxon>Dikarya</taxon>
        <taxon>Ascomycota</taxon>
        <taxon>Saccharomycotina</taxon>
        <taxon>Pichiomycetes</taxon>
        <taxon>Debaryomycetaceae</taxon>
        <taxon>Candida/Lodderomyces clade</taxon>
        <taxon>Candida</taxon>
    </lineage>
</organism>
<evidence type="ECO:0000256" key="7">
    <source>
        <dbReference type="ARBA" id="ARBA00023242"/>
    </source>
</evidence>
<feature type="domain" description="MCM10 OB-fold" evidence="10">
    <location>
        <begin position="145"/>
        <end position="262"/>
    </location>
</feature>
<dbReference type="OrthoDB" id="273123at2759"/>
<evidence type="ECO:0000259" key="9">
    <source>
        <dbReference type="Pfam" id="PF09329"/>
    </source>
</evidence>
<evidence type="ECO:0000256" key="2">
    <source>
        <dbReference type="ARBA" id="ARBA00009679"/>
    </source>
</evidence>
<dbReference type="KEGG" id="cot:CORT_0D03930"/>
<comment type="subcellular location">
    <subcellularLocation>
        <location evidence="1">Nucleus</location>
    </subcellularLocation>
</comment>
<dbReference type="Pfam" id="PF22379">
    <property type="entry name" value="OB_MCM10"/>
    <property type="match status" value="1"/>
</dbReference>
<reference evidence="11 12" key="1">
    <citation type="journal article" date="2012" name="PLoS ONE">
        <title>Sequence and analysis of the genome of the pathogenic yeast Candida orthopsilosis.</title>
        <authorList>
            <person name="Riccombeni A."/>
            <person name="Vidanes G."/>
            <person name="Proux-Wera E."/>
            <person name="Wolfe K.H."/>
            <person name="Butler G."/>
        </authorList>
    </citation>
    <scope>NUCLEOTIDE SEQUENCE [LARGE SCALE GENOMIC DNA]</scope>
    <source>
        <strain evidence="11 12">Co 90-125</strain>
    </source>
</reference>
<evidence type="ECO:0000256" key="5">
    <source>
        <dbReference type="ARBA" id="ARBA00022771"/>
    </source>
</evidence>
<evidence type="ECO:0000259" key="10">
    <source>
        <dbReference type="Pfam" id="PF22379"/>
    </source>
</evidence>
<evidence type="ECO:0000256" key="4">
    <source>
        <dbReference type="ARBA" id="ARBA00022723"/>
    </source>
</evidence>
<keyword evidence="3" id="KW-0235">DNA replication</keyword>
<dbReference type="EMBL" id="HE681722">
    <property type="protein sequence ID" value="CCG23233.1"/>
    <property type="molecule type" value="Genomic_DNA"/>
</dbReference>